<accession>A0A4Q0NR71</accession>
<reference evidence="1 2" key="1">
    <citation type="submission" date="2018-07" db="EMBL/GenBank/DDBJ databases">
        <title>Leeuwenhoekiella genomics.</title>
        <authorList>
            <person name="Tahon G."/>
            <person name="Willems A."/>
        </authorList>
    </citation>
    <scope>NUCLEOTIDE SEQUENCE [LARGE SCALE GENOMIC DNA]</scope>
    <source>
        <strain evidence="1 2">R-50232</strain>
    </source>
</reference>
<name>A0A4Q0NR71_9FLAO</name>
<organism evidence="1 2">
    <name type="scientific">Leeuwenhoekiella aestuarii</name>
    <dbReference type="NCBI Taxonomy" id="2249426"/>
    <lineage>
        <taxon>Bacteria</taxon>
        <taxon>Pseudomonadati</taxon>
        <taxon>Bacteroidota</taxon>
        <taxon>Flavobacteriia</taxon>
        <taxon>Flavobacteriales</taxon>
        <taxon>Flavobacteriaceae</taxon>
        <taxon>Leeuwenhoekiella</taxon>
    </lineage>
</organism>
<sequence length="72" mass="8434">MNRSFYVPYFSLLVQRKVTKEKTPSLRNFLPYQAKNVLSAPRRYRSCPSELPAPILNRGIVIRLTLRVKDIL</sequence>
<evidence type="ECO:0000313" key="1">
    <source>
        <dbReference type="EMBL" id="RXG13269.1"/>
    </source>
</evidence>
<dbReference type="Proteomes" id="UP000289821">
    <property type="component" value="Unassembled WGS sequence"/>
</dbReference>
<proteinExistence type="predicted"/>
<comment type="caution">
    <text evidence="1">The sequence shown here is derived from an EMBL/GenBank/DDBJ whole genome shotgun (WGS) entry which is preliminary data.</text>
</comment>
<protein>
    <submittedName>
        <fullName evidence="1">Uncharacterized protein</fullName>
    </submittedName>
</protein>
<dbReference type="EMBL" id="QOVI01000005">
    <property type="protein sequence ID" value="RXG13269.1"/>
    <property type="molecule type" value="Genomic_DNA"/>
</dbReference>
<evidence type="ECO:0000313" key="2">
    <source>
        <dbReference type="Proteomes" id="UP000289821"/>
    </source>
</evidence>
<dbReference type="AlphaFoldDB" id="A0A4Q0NR71"/>
<keyword evidence="2" id="KW-1185">Reference proteome</keyword>
<gene>
    <name evidence="1" type="ORF">DSM04_105247</name>
</gene>